<dbReference type="GeneID" id="70188728"/>
<name>A0A9P8Y0Z2_9PEZI</name>
<keyword evidence="3" id="KW-1185">Reference proteome</keyword>
<dbReference type="Proteomes" id="UP000756346">
    <property type="component" value="Unassembled WGS sequence"/>
</dbReference>
<dbReference type="AlphaFoldDB" id="A0A9P8Y0Z2"/>
<accession>A0A9P8Y0Z2</accession>
<sequence length="197" mass="21353">MNLGCSKEERICSSSAKVSEPGAQPRENSLDERADEMGVLMSCGQAHAIAAGESDDCLTRSHKANGKNHAGIAEGTALPVESIPKFFSKNGFEGVDPKKTKKNGCGKGNWGGPCEEVEDEAINWNHIRRRSNSFGVNHHLENFKTKFEVNEPEPVFEENLHGPPSATDDDTLTKTETSSSGGSVDEDGHKDMVHKDM</sequence>
<gene>
    <name evidence="2" type="ORF">B0I36DRAFT_365667</name>
</gene>
<comment type="caution">
    <text evidence="2">The sequence shown here is derived from an EMBL/GenBank/DDBJ whole genome shotgun (WGS) entry which is preliminary data.</text>
</comment>
<organism evidence="2 3">
    <name type="scientific">Microdochium trichocladiopsis</name>
    <dbReference type="NCBI Taxonomy" id="1682393"/>
    <lineage>
        <taxon>Eukaryota</taxon>
        <taxon>Fungi</taxon>
        <taxon>Dikarya</taxon>
        <taxon>Ascomycota</taxon>
        <taxon>Pezizomycotina</taxon>
        <taxon>Sordariomycetes</taxon>
        <taxon>Xylariomycetidae</taxon>
        <taxon>Xylariales</taxon>
        <taxon>Microdochiaceae</taxon>
        <taxon>Microdochium</taxon>
    </lineage>
</organism>
<dbReference type="OrthoDB" id="2122308at2759"/>
<evidence type="ECO:0000313" key="2">
    <source>
        <dbReference type="EMBL" id="KAH7026041.1"/>
    </source>
</evidence>
<feature type="region of interest" description="Disordered" evidence="1">
    <location>
        <begin position="149"/>
        <end position="197"/>
    </location>
</feature>
<reference evidence="2" key="1">
    <citation type="journal article" date="2021" name="Nat. Commun.">
        <title>Genetic determinants of endophytism in the Arabidopsis root mycobiome.</title>
        <authorList>
            <person name="Mesny F."/>
            <person name="Miyauchi S."/>
            <person name="Thiergart T."/>
            <person name="Pickel B."/>
            <person name="Atanasova L."/>
            <person name="Karlsson M."/>
            <person name="Huettel B."/>
            <person name="Barry K.W."/>
            <person name="Haridas S."/>
            <person name="Chen C."/>
            <person name="Bauer D."/>
            <person name="Andreopoulos W."/>
            <person name="Pangilinan J."/>
            <person name="LaButti K."/>
            <person name="Riley R."/>
            <person name="Lipzen A."/>
            <person name="Clum A."/>
            <person name="Drula E."/>
            <person name="Henrissat B."/>
            <person name="Kohler A."/>
            <person name="Grigoriev I.V."/>
            <person name="Martin F.M."/>
            <person name="Hacquard S."/>
        </authorList>
    </citation>
    <scope>NUCLEOTIDE SEQUENCE</scope>
    <source>
        <strain evidence="2">MPI-CAGE-CH-0230</strain>
    </source>
</reference>
<evidence type="ECO:0008006" key="4">
    <source>
        <dbReference type="Google" id="ProtNLM"/>
    </source>
</evidence>
<dbReference type="RefSeq" id="XP_046009258.1">
    <property type="nucleotide sequence ID" value="XM_046159182.1"/>
</dbReference>
<proteinExistence type="predicted"/>
<evidence type="ECO:0000256" key="1">
    <source>
        <dbReference type="SAM" id="MobiDB-lite"/>
    </source>
</evidence>
<protein>
    <recommendedName>
        <fullName evidence="4">Hyaluronan/mRNA-binding protein domain-containing protein</fullName>
    </recommendedName>
</protein>
<dbReference type="EMBL" id="JAGTJQ010000008">
    <property type="protein sequence ID" value="KAH7026041.1"/>
    <property type="molecule type" value="Genomic_DNA"/>
</dbReference>
<feature type="compositionally biased region" description="Basic and acidic residues" evidence="1">
    <location>
        <begin position="186"/>
        <end position="197"/>
    </location>
</feature>
<evidence type="ECO:0000313" key="3">
    <source>
        <dbReference type="Proteomes" id="UP000756346"/>
    </source>
</evidence>